<gene>
    <name evidence="4" type="ORF">CLV31_111161</name>
</gene>
<organism evidence="4 5">
    <name type="scientific">Algoriphagus aquaeductus</name>
    <dbReference type="NCBI Taxonomy" id="475299"/>
    <lineage>
        <taxon>Bacteria</taxon>
        <taxon>Pseudomonadati</taxon>
        <taxon>Bacteroidota</taxon>
        <taxon>Cytophagia</taxon>
        <taxon>Cytophagales</taxon>
        <taxon>Cyclobacteriaceae</taxon>
        <taxon>Algoriphagus</taxon>
    </lineage>
</organism>
<evidence type="ECO:0000256" key="1">
    <source>
        <dbReference type="ARBA" id="ARBA00022741"/>
    </source>
</evidence>
<evidence type="ECO:0000256" key="2">
    <source>
        <dbReference type="ARBA" id="ARBA00022840"/>
    </source>
</evidence>
<dbReference type="Gene3D" id="3.40.50.300">
    <property type="entry name" value="P-loop containing nucleotide triphosphate hydrolases"/>
    <property type="match status" value="1"/>
</dbReference>
<dbReference type="EMBL" id="QKTX01000011">
    <property type="protein sequence ID" value="PZV80994.1"/>
    <property type="molecule type" value="Genomic_DNA"/>
</dbReference>
<sequence>MGQRRLFIIAGCNGAGKTTASFRMLPELLDCKEFVNADEIARGLSPFQPETVALEAGRIMLSRIHELIEKEEDFAFETTLATKSYLSFIRKAKQAGYFVSLVFFWLESPELAIERVKKRVAEGGHHIPESVVRRRYQRGIENLFKLFFNEVDYLAIFDNSKTAPELIAEKKFRVKVANSEKFNFLKSFGK</sequence>
<evidence type="ECO:0000259" key="3">
    <source>
        <dbReference type="Pfam" id="PF06414"/>
    </source>
</evidence>
<dbReference type="GO" id="GO:0005524">
    <property type="term" value="F:ATP binding"/>
    <property type="evidence" value="ECO:0007669"/>
    <property type="project" value="UniProtKB-KW"/>
</dbReference>
<reference evidence="4 5" key="1">
    <citation type="submission" date="2018-06" db="EMBL/GenBank/DDBJ databases">
        <title>Genomic Encyclopedia of Archaeal and Bacterial Type Strains, Phase II (KMG-II): from individual species to whole genera.</title>
        <authorList>
            <person name="Goeker M."/>
        </authorList>
    </citation>
    <scope>NUCLEOTIDE SEQUENCE [LARGE SCALE GENOMIC DNA]</scope>
    <source>
        <strain evidence="4 5">T4</strain>
    </source>
</reference>
<name>A0A326RPM4_9BACT</name>
<evidence type="ECO:0000313" key="5">
    <source>
        <dbReference type="Proteomes" id="UP000248917"/>
    </source>
</evidence>
<keyword evidence="1" id="KW-0547">Nucleotide-binding</keyword>
<evidence type="ECO:0000313" key="4">
    <source>
        <dbReference type="EMBL" id="PZV80994.1"/>
    </source>
</evidence>
<keyword evidence="5" id="KW-1185">Reference proteome</keyword>
<dbReference type="PANTHER" id="PTHR39206">
    <property type="entry name" value="SLL8004 PROTEIN"/>
    <property type="match status" value="1"/>
</dbReference>
<feature type="domain" description="Zeta toxin" evidence="3">
    <location>
        <begin position="6"/>
        <end position="159"/>
    </location>
</feature>
<dbReference type="OrthoDB" id="9791543at2"/>
<dbReference type="InterPro" id="IPR027417">
    <property type="entry name" value="P-loop_NTPase"/>
</dbReference>
<accession>A0A326RPM4</accession>
<dbReference type="PANTHER" id="PTHR39206:SF1">
    <property type="entry name" value="SLL8004 PROTEIN"/>
    <property type="match status" value="1"/>
</dbReference>
<dbReference type="Pfam" id="PF06414">
    <property type="entry name" value="Zeta_toxin"/>
    <property type="match status" value="1"/>
</dbReference>
<comment type="caution">
    <text evidence="4">The sequence shown here is derived from an EMBL/GenBank/DDBJ whole genome shotgun (WGS) entry which is preliminary data.</text>
</comment>
<dbReference type="InterPro" id="IPR010488">
    <property type="entry name" value="Zeta_toxin_domain"/>
</dbReference>
<dbReference type="AlphaFoldDB" id="A0A326RPM4"/>
<dbReference type="GO" id="GO:0016301">
    <property type="term" value="F:kinase activity"/>
    <property type="evidence" value="ECO:0007669"/>
    <property type="project" value="InterPro"/>
</dbReference>
<proteinExistence type="predicted"/>
<dbReference type="RefSeq" id="WP_111393773.1">
    <property type="nucleotide sequence ID" value="NZ_QKTX01000011.1"/>
</dbReference>
<dbReference type="Proteomes" id="UP000248917">
    <property type="component" value="Unassembled WGS sequence"/>
</dbReference>
<keyword evidence="2" id="KW-0067">ATP-binding</keyword>
<dbReference type="SUPFAM" id="SSF52540">
    <property type="entry name" value="P-loop containing nucleoside triphosphate hydrolases"/>
    <property type="match status" value="1"/>
</dbReference>
<protein>
    <submittedName>
        <fullName evidence="4">Putative ABC-type ATPase</fullName>
    </submittedName>
</protein>